<evidence type="ECO:0000256" key="2">
    <source>
        <dbReference type="ARBA" id="ARBA00004651"/>
    </source>
</evidence>
<keyword evidence="5 14" id="KW-0597">Phosphoprotein</keyword>
<dbReference type="Pfam" id="PF00512">
    <property type="entry name" value="HisKA"/>
    <property type="match status" value="1"/>
</dbReference>
<feature type="transmembrane region" description="Helical" evidence="15">
    <location>
        <begin position="27"/>
        <end position="47"/>
    </location>
</feature>
<evidence type="ECO:0000256" key="4">
    <source>
        <dbReference type="ARBA" id="ARBA00022475"/>
    </source>
</evidence>
<dbReference type="Gene3D" id="3.30.450.20">
    <property type="entry name" value="PAS domain"/>
    <property type="match status" value="2"/>
</dbReference>
<dbReference type="InterPro" id="IPR000014">
    <property type="entry name" value="PAS"/>
</dbReference>
<evidence type="ECO:0000256" key="1">
    <source>
        <dbReference type="ARBA" id="ARBA00000085"/>
    </source>
</evidence>
<feature type="domain" description="Histidine kinase" evidence="16">
    <location>
        <begin position="535"/>
        <end position="756"/>
    </location>
</feature>
<comment type="catalytic activity">
    <reaction evidence="1">
        <text>ATP + protein L-histidine = ADP + protein N-phospho-L-histidine.</text>
        <dbReference type="EC" id="2.7.13.3"/>
    </reaction>
</comment>
<dbReference type="SUPFAM" id="SSF52172">
    <property type="entry name" value="CheY-like"/>
    <property type="match status" value="1"/>
</dbReference>
<dbReference type="SUPFAM" id="SSF47226">
    <property type="entry name" value="Histidine-containing phosphotransfer domain, HPT domain"/>
    <property type="match status" value="1"/>
</dbReference>
<evidence type="ECO:0000256" key="12">
    <source>
        <dbReference type="ARBA" id="ARBA00023012"/>
    </source>
</evidence>
<dbReference type="InterPro" id="IPR036890">
    <property type="entry name" value="HATPase_C_sf"/>
</dbReference>
<keyword evidence="11 15" id="KW-1133">Transmembrane helix</keyword>
<protein>
    <recommendedName>
        <fullName evidence="3">histidine kinase</fullName>
        <ecNumber evidence="3">2.7.13.3</ecNumber>
    </recommendedName>
</protein>
<dbReference type="PRINTS" id="PR00344">
    <property type="entry name" value="BCTRLSENSOR"/>
</dbReference>
<evidence type="ECO:0000313" key="21">
    <source>
        <dbReference type="Proteomes" id="UP001501757"/>
    </source>
</evidence>
<dbReference type="PROSITE" id="PS50894">
    <property type="entry name" value="HPT"/>
    <property type="match status" value="1"/>
</dbReference>
<dbReference type="InterPro" id="IPR003594">
    <property type="entry name" value="HATPase_dom"/>
</dbReference>
<evidence type="ECO:0000256" key="3">
    <source>
        <dbReference type="ARBA" id="ARBA00012438"/>
    </source>
</evidence>
<evidence type="ECO:0000256" key="13">
    <source>
        <dbReference type="PROSITE-ProRule" id="PRU00110"/>
    </source>
</evidence>
<name>A0ABN0X8Y7_9ALTE</name>
<dbReference type="SUPFAM" id="SSF55874">
    <property type="entry name" value="ATPase domain of HSP90 chaperone/DNA topoisomerase II/histidine kinase"/>
    <property type="match status" value="1"/>
</dbReference>
<evidence type="ECO:0000259" key="19">
    <source>
        <dbReference type="PROSITE" id="PS50894"/>
    </source>
</evidence>
<dbReference type="Pfam" id="PF00989">
    <property type="entry name" value="PAS"/>
    <property type="match status" value="1"/>
</dbReference>
<evidence type="ECO:0000259" key="17">
    <source>
        <dbReference type="PROSITE" id="PS50110"/>
    </source>
</evidence>
<reference evidence="20 21" key="1">
    <citation type="journal article" date="2019" name="Int. J. Syst. Evol. Microbiol.">
        <title>The Global Catalogue of Microorganisms (GCM) 10K type strain sequencing project: providing services to taxonomists for standard genome sequencing and annotation.</title>
        <authorList>
            <consortium name="The Broad Institute Genomics Platform"/>
            <consortium name="The Broad Institute Genome Sequencing Center for Infectious Disease"/>
            <person name="Wu L."/>
            <person name="Ma J."/>
        </authorList>
    </citation>
    <scope>NUCLEOTIDE SEQUENCE [LARGE SCALE GENOMIC DNA]</scope>
    <source>
        <strain evidence="20 21">JCM 13378</strain>
    </source>
</reference>
<dbReference type="SUPFAM" id="SSF103190">
    <property type="entry name" value="Sensory domain-like"/>
    <property type="match status" value="1"/>
</dbReference>
<dbReference type="InterPro" id="IPR036097">
    <property type="entry name" value="HisK_dim/P_sf"/>
</dbReference>
<evidence type="ECO:0000256" key="8">
    <source>
        <dbReference type="ARBA" id="ARBA00022741"/>
    </source>
</evidence>
<dbReference type="SUPFAM" id="SSF47384">
    <property type="entry name" value="Homodimeric domain of signal transducing histidine kinase"/>
    <property type="match status" value="1"/>
</dbReference>
<keyword evidence="6" id="KW-0808">Transferase</keyword>
<evidence type="ECO:0000256" key="6">
    <source>
        <dbReference type="ARBA" id="ARBA00022679"/>
    </source>
</evidence>
<dbReference type="RefSeq" id="WP_343844985.1">
    <property type="nucleotide sequence ID" value="NZ_BAAAEI010000012.1"/>
</dbReference>
<dbReference type="InterPro" id="IPR004358">
    <property type="entry name" value="Sig_transdc_His_kin-like_C"/>
</dbReference>
<sequence length="1153" mass="127659">MTVDSEGSDEKRVAFNSGVKRLDVFKYFLPAALTVVAFITVLLTIYYESRLNEEVKDEVDQRLQQGIVLSANLVNEAIRQYRQELLFLHATPPISGLARATENNGVDPLDGTKLEQWKQRLSTIFTALMQNRIEIDQLRVISTERAGREVVRVDRVAGALLTTPTERLQTKSDSGYFKVLKDSHPGELYISNINLNREYGKIEYPYRPMLRLALPIFYDSGAQYGFLIINISAKELLTRLINSLDSEVVLMLLDDDGHFIYHPDERLQYSEDLNPELSLNSEYMLSTTDSGRRGSLVSREDAKAFQFIRKDIRISGSSDDGILQLLLAYPQANIQLMLMQERLSSYGFVFILSSILLTILLIFNGKLRSQIKLSETLAETEAIVNGASDAIFSIDLAGRIKTWNVAAQRLFGLSTANVLGAVYNSLPALNNKQLNEAIDKAINSSSVEVTETQFKTVTSQIDAKISLSPVITNDGTLKGFAVSIEDITAQKIAEQKSLLAKEELEKQVKQRTAELAVAHQKAVQASEIKSAFISNVSHEMRTPLNGMMGSIQLLKRDALTDNQKKYLAMTESSTNTLATLINDILDLSKIEAGKLDIELASFNVVHMLETLAGSMAVKIQEQGLEFILDLADLHVDEVQSDILRLKQILTNLLSNASKFTEHGYIKLSAFNDVDENGKDRLHFEVQDSGVGIADENKHKMFQAFSQEHSGISEQYGGTGLGLSICRQLCHLLGGEIEFESQKGEGSCFRFYVVPEKPPILTQDVSAALNDKHVTILVGHPVLRECTQRLLVKLGASANAPEDGSLLPQALEKSDYCIFDHNYAELTEVVDMLAQEQLRCFALLGPFKDEEKALPVDYSILNKPLTQTELLEKIAGLASVTSNVQSILERPQVTSNRSLLGHTILIVDDNAINVEVAKGLIEPLQVDILVANSGKEALHVLSEHPSVSCILMDCQMPILDGFETTQRIRAGEVGDKLIEIPIIAMTAGAMAGEREKCLASGMNDYLTKPISATILEDKLIKWCDGQKVPKKVSPRESSSLPVWDKKAALTRMQNNQTLFDKVVRMFIDYSGEKLQLLNSSIEKQDIDAVRKTAHAFRGLAGDVGASHLASELSELEDVAKRGDTSLLPSFLAKIQNSYSDLMKQLTDDADLPIG</sequence>
<proteinExistence type="predicted"/>
<dbReference type="CDD" id="cd17546">
    <property type="entry name" value="REC_hyHK_CKI1_RcsC-like"/>
    <property type="match status" value="1"/>
</dbReference>
<evidence type="ECO:0000256" key="5">
    <source>
        <dbReference type="ARBA" id="ARBA00022553"/>
    </source>
</evidence>
<dbReference type="SMART" id="SM00387">
    <property type="entry name" value="HATPase_c"/>
    <property type="match status" value="1"/>
</dbReference>
<evidence type="ECO:0000256" key="11">
    <source>
        <dbReference type="ARBA" id="ARBA00022989"/>
    </source>
</evidence>
<keyword evidence="4" id="KW-1003">Cell membrane</keyword>
<dbReference type="SMART" id="SM00448">
    <property type="entry name" value="REC"/>
    <property type="match status" value="1"/>
</dbReference>
<dbReference type="SMART" id="SM00091">
    <property type="entry name" value="PAS"/>
    <property type="match status" value="1"/>
</dbReference>
<dbReference type="Gene3D" id="3.40.50.2300">
    <property type="match status" value="1"/>
</dbReference>
<evidence type="ECO:0000313" key="20">
    <source>
        <dbReference type="EMBL" id="GAA0357939.1"/>
    </source>
</evidence>
<keyword evidence="21" id="KW-1185">Reference proteome</keyword>
<keyword evidence="10" id="KW-0067">ATP-binding</keyword>
<feature type="domain" description="PAS" evidence="18">
    <location>
        <begin position="376"/>
        <end position="445"/>
    </location>
</feature>
<dbReference type="Pfam" id="PF00072">
    <property type="entry name" value="Response_reg"/>
    <property type="match status" value="1"/>
</dbReference>
<dbReference type="SMART" id="SM00388">
    <property type="entry name" value="HisKA"/>
    <property type="match status" value="1"/>
</dbReference>
<dbReference type="InterPro" id="IPR001789">
    <property type="entry name" value="Sig_transdc_resp-reg_receiver"/>
</dbReference>
<keyword evidence="9" id="KW-0418">Kinase</keyword>
<dbReference type="InterPro" id="IPR048760">
    <property type="entry name" value="VP0354-like_sensor_dom"/>
</dbReference>
<dbReference type="CDD" id="cd00130">
    <property type="entry name" value="PAS"/>
    <property type="match status" value="1"/>
</dbReference>
<keyword evidence="15" id="KW-0472">Membrane</keyword>
<dbReference type="InterPro" id="IPR029151">
    <property type="entry name" value="Sensor-like_sf"/>
</dbReference>
<evidence type="ECO:0000256" key="9">
    <source>
        <dbReference type="ARBA" id="ARBA00022777"/>
    </source>
</evidence>
<evidence type="ECO:0000259" key="16">
    <source>
        <dbReference type="PROSITE" id="PS50109"/>
    </source>
</evidence>
<dbReference type="Pfam" id="PF21623">
    <property type="entry name" value="HK_sensor_dom_bact"/>
    <property type="match status" value="1"/>
</dbReference>
<evidence type="ECO:0000256" key="7">
    <source>
        <dbReference type="ARBA" id="ARBA00022692"/>
    </source>
</evidence>
<dbReference type="Gene3D" id="1.20.120.160">
    <property type="entry name" value="HPT domain"/>
    <property type="match status" value="1"/>
</dbReference>
<feature type="domain" description="Response regulatory" evidence="17">
    <location>
        <begin position="902"/>
        <end position="1022"/>
    </location>
</feature>
<dbReference type="PROSITE" id="PS50112">
    <property type="entry name" value="PAS"/>
    <property type="match status" value="1"/>
</dbReference>
<gene>
    <name evidence="20" type="ORF">GCM10009092_22680</name>
</gene>
<dbReference type="Pfam" id="PF02518">
    <property type="entry name" value="HATPase_c"/>
    <property type="match status" value="1"/>
</dbReference>
<feature type="modified residue" description="4-aspartylphosphate" evidence="14">
    <location>
        <position position="952"/>
    </location>
</feature>
<dbReference type="PROSITE" id="PS50110">
    <property type="entry name" value="RESPONSE_REGULATORY"/>
    <property type="match status" value="1"/>
</dbReference>
<keyword evidence="7 15" id="KW-0812">Transmembrane</keyword>
<comment type="subcellular location">
    <subcellularLocation>
        <location evidence="2">Cell membrane</location>
        <topology evidence="2">Multi-pass membrane protein</topology>
    </subcellularLocation>
</comment>
<dbReference type="PROSITE" id="PS50109">
    <property type="entry name" value="HIS_KIN"/>
    <property type="match status" value="1"/>
</dbReference>
<keyword evidence="8" id="KW-0547">Nucleotide-binding</keyword>
<evidence type="ECO:0000256" key="14">
    <source>
        <dbReference type="PROSITE-ProRule" id="PRU00169"/>
    </source>
</evidence>
<organism evidence="20 21">
    <name type="scientific">Bowmanella denitrificans</name>
    <dbReference type="NCBI Taxonomy" id="366582"/>
    <lineage>
        <taxon>Bacteria</taxon>
        <taxon>Pseudomonadati</taxon>
        <taxon>Pseudomonadota</taxon>
        <taxon>Gammaproteobacteria</taxon>
        <taxon>Alteromonadales</taxon>
        <taxon>Alteromonadaceae</taxon>
        <taxon>Bowmanella</taxon>
    </lineage>
</organism>
<accession>A0ABN0X8Y7</accession>
<dbReference type="CDD" id="cd00082">
    <property type="entry name" value="HisKA"/>
    <property type="match status" value="1"/>
</dbReference>
<dbReference type="SUPFAM" id="SSF55785">
    <property type="entry name" value="PYP-like sensor domain (PAS domain)"/>
    <property type="match status" value="1"/>
</dbReference>
<dbReference type="InterPro" id="IPR013767">
    <property type="entry name" value="PAS_fold"/>
</dbReference>
<dbReference type="InterPro" id="IPR003661">
    <property type="entry name" value="HisK_dim/P_dom"/>
</dbReference>
<dbReference type="InterPro" id="IPR036641">
    <property type="entry name" value="HPT_dom_sf"/>
</dbReference>
<dbReference type="InterPro" id="IPR005467">
    <property type="entry name" value="His_kinase_dom"/>
</dbReference>
<dbReference type="CDD" id="cd16922">
    <property type="entry name" value="HATPase_EvgS-ArcB-TorS-like"/>
    <property type="match status" value="1"/>
</dbReference>
<feature type="transmembrane region" description="Helical" evidence="15">
    <location>
        <begin position="343"/>
        <end position="363"/>
    </location>
</feature>
<dbReference type="EC" id="2.7.13.3" evidence="3"/>
<evidence type="ECO:0000256" key="10">
    <source>
        <dbReference type="ARBA" id="ARBA00022840"/>
    </source>
</evidence>
<evidence type="ECO:0000259" key="18">
    <source>
        <dbReference type="PROSITE" id="PS50112"/>
    </source>
</evidence>
<dbReference type="InterPro" id="IPR008207">
    <property type="entry name" value="Sig_transdc_His_kin_Hpt_dom"/>
</dbReference>
<dbReference type="InterPro" id="IPR035965">
    <property type="entry name" value="PAS-like_dom_sf"/>
</dbReference>
<dbReference type="EMBL" id="BAAAEI010000012">
    <property type="protein sequence ID" value="GAA0357939.1"/>
    <property type="molecule type" value="Genomic_DNA"/>
</dbReference>
<dbReference type="PANTHER" id="PTHR45339:SF6">
    <property type="entry name" value="SENSORY HISTIDINE PROTEIN KINASE"/>
    <property type="match status" value="1"/>
</dbReference>
<dbReference type="Gene3D" id="3.30.565.10">
    <property type="entry name" value="Histidine kinase-like ATPase, C-terminal domain"/>
    <property type="match status" value="1"/>
</dbReference>
<dbReference type="Gene3D" id="1.10.287.130">
    <property type="match status" value="1"/>
</dbReference>
<feature type="modified residue" description="Phosphohistidine" evidence="13">
    <location>
        <position position="1093"/>
    </location>
</feature>
<comment type="caution">
    <text evidence="20">The sequence shown here is derived from an EMBL/GenBank/DDBJ whole genome shotgun (WGS) entry which is preliminary data.</text>
</comment>
<dbReference type="InterPro" id="IPR011006">
    <property type="entry name" value="CheY-like_superfamily"/>
</dbReference>
<evidence type="ECO:0000256" key="15">
    <source>
        <dbReference type="SAM" id="Phobius"/>
    </source>
</evidence>
<feature type="domain" description="HPt" evidence="19">
    <location>
        <begin position="1054"/>
        <end position="1153"/>
    </location>
</feature>
<dbReference type="Pfam" id="PF01627">
    <property type="entry name" value="Hpt"/>
    <property type="match status" value="1"/>
</dbReference>
<dbReference type="Proteomes" id="UP001501757">
    <property type="component" value="Unassembled WGS sequence"/>
</dbReference>
<keyword evidence="12" id="KW-0902">Two-component regulatory system</keyword>
<dbReference type="NCBIfam" id="TIGR00229">
    <property type="entry name" value="sensory_box"/>
    <property type="match status" value="1"/>
</dbReference>
<dbReference type="PANTHER" id="PTHR45339">
    <property type="entry name" value="HYBRID SIGNAL TRANSDUCTION HISTIDINE KINASE J"/>
    <property type="match status" value="1"/>
</dbReference>